<evidence type="ECO:0000313" key="3">
    <source>
        <dbReference type="EMBL" id="GJE67437.1"/>
    </source>
</evidence>
<evidence type="ECO:0000256" key="1">
    <source>
        <dbReference type="SAM" id="MobiDB-lite"/>
    </source>
</evidence>
<organism evidence="3 4">
    <name type="scientific">Methylorubrum aminovorans</name>
    <dbReference type="NCBI Taxonomy" id="269069"/>
    <lineage>
        <taxon>Bacteria</taxon>
        <taxon>Pseudomonadati</taxon>
        <taxon>Pseudomonadota</taxon>
        <taxon>Alphaproteobacteria</taxon>
        <taxon>Hyphomicrobiales</taxon>
        <taxon>Methylobacteriaceae</taxon>
        <taxon>Methylorubrum</taxon>
    </lineage>
</organism>
<keyword evidence="2" id="KW-0812">Transmembrane</keyword>
<dbReference type="RefSeq" id="WP_238228343.1">
    <property type="nucleotide sequence ID" value="NZ_BAAADH010000017.1"/>
</dbReference>
<dbReference type="Proteomes" id="UP001055039">
    <property type="component" value="Unassembled WGS sequence"/>
</dbReference>
<evidence type="ECO:0000313" key="4">
    <source>
        <dbReference type="Proteomes" id="UP001055039"/>
    </source>
</evidence>
<reference evidence="3" key="2">
    <citation type="submission" date="2021-08" db="EMBL/GenBank/DDBJ databases">
        <authorList>
            <person name="Tani A."/>
            <person name="Ola A."/>
            <person name="Ogura Y."/>
            <person name="Katsura K."/>
            <person name="Hayashi T."/>
        </authorList>
    </citation>
    <scope>NUCLEOTIDE SEQUENCE</scope>
    <source>
        <strain evidence="3">NBRC 15686</strain>
    </source>
</reference>
<gene>
    <name evidence="3" type="ORF">LNAOJCKE_4668</name>
</gene>
<comment type="caution">
    <text evidence="3">The sequence shown here is derived from an EMBL/GenBank/DDBJ whole genome shotgun (WGS) entry which is preliminary data.</text>
</comment>
<keyword evidence="2" id="KW-0472">Membrane</keyword>
<dbReference type="EMBL" id="BPRC01000027">
    <property type="protein sequence ID" value="GJE67437.1"/>
    <property type="molecule type" value="Genomic_DNA"/>
</dbReference>
<protein>
    <submittedName>
        <fullName evidence="3">Uncharacterized protein</fullName>
    </submittedName>
</protein>
<reference evidence="3" key="1">
    <citation type="journal article" date="2021" name="Front. Microbiol.">
        <title>Comprehensive Comparative Genomics and Phenotyping of Methylobacterium Species.</title>
        <authorList>
            <person name="Alessa O."/>
            <person name="Ogura Y."/>
            <person name="Fujitani Y."/>
            <person name="Takami H."/>
            <person name="Hayashi T."/>
            <person name="Sahin N."/>
            <person name="Tani A."/>
        </authorList>
    </citation>
    <scope>NUCLEOTIDE SEQUENCE</scope>
    <source>
        <strain evidence="3">NBRC 15686</strain>
    </source>
</reference>
<evidence type="ECO:0000256" key="2">
    <source>
        <dbReference type="SAM" id="Phobius"/>
    </source>
</evidence>
<feature type="compositionally biased region" description="Low complexity" evidence="1">
    <location>
        <begin position="97"/>
        <end position="111"/>
    </location>
</feature>
<accession>A0ABQ4UKV2</accession>
<feature type="region of interest" description="Disordered" evidence="1">
    <location>
        <begin position="83"/>
        <end position="118"/>
    </location>
</feature>
<keyword evidence="4" id="KW-1185">Reference proteome</keyword>
<feature type="region of interest" description="Disordered" evidence="1">
    <location>
        <begin position="208"/>
        <end position="230"/>
    </location>
</feature>
<keyword evidence="2" id="KW-1133">Transmembrane helix</keyword>
<proteinExistence type="predicted"/>
<feature type="transmembrane region" description="Helical" evidence="2">
    <location>
        <begin position="157"/>
        <end position="180"/>
    </location>
</feature>
<sequence length="230" mass="24634">MTIEPTEFDMIALARRGLHAHLDEVIAEIKMARAHELWDRRTGQMTPESEEAKAKAWGNWCEAARTLDLFNLLHPEPVAACATPLPTRRPGPRGRRPVPAGRPGRVPVRPGHSGLRALPERLPRQDGRRAGVLGFLQAGRGGHEEEGMNDGKMVSGFLGALLAVATIVAGFGIAAVGINIPGEGEGEGGKRHGGVLVWTDPKTGCRYTSAEQGMSPLLGPDGKPDCARRQ</sequence>
<name>A0ABQ4UKV2_9HYPH</name>